<sequence length="123" mass="13424">MLVLKRNDGQWVELVHRSGDVIRVKVYGIEARRGQPGRANLAFDDEARNFEIRRPERRPLTPVNAPGPEADAGFEPAASAELAPFDPFTFCLQSRGFPCPDDGTGFPCPADDDLPDPGDCAVS</sequence>
<accession>A0A518GZM6</accession>
<dbReference type="RefSeq" id="WP_145268627.1">
    <property type="nucleotide sequence ID" value="NZ_CP036426.1"/>
</dbReference>
<evidence type="ECO:0000313" key="2">
    <source>
        <dbReference type="EMBL" id="QDV34033.1"/>
    </source>
</evidence>
<name>A0A518GZM6_9BACT</name>
<feature type="region of interest" description="Disordered" evidence="1">
    <location>
        <begin position="102"/>
        <end position="123"/>
    </location>
</feature>
<keyword evidence="3" id="KW-1185">Reference proteome</keyword>
<dbReference type="KEGG" id="tpla:ElP_19140"/>
<evidence type="ECO:0000256" key="1">
    <source>
        <dbReference type="SAM" id="MobiDB-lite"/>
    </source>
</evidence>
<dbReference type="OrthoDB" id="9947064at2"/>
<organism evidence="2 3">
    <name type="scientific">Tautonia plasticadhaerens</name>
    <dbReference type="NCBI Taxonomy" id="2527974"/>
    <lineage>
        <taxon>Bacteria</taxon>
        <taxon>Pseudomonadati</taxon>
        <taxon>Planctomycetota</taxon>
        <taxon>Planctomycetia</taxon>
        <taxon>Isosphaerales</taxon>
        <taxon>Isosphaeraceae</taxon>
        <taxon>Tautonia</taxon>
    </lineage>
</organism>
<gene>
    <name evidence="2" type="ORF">ElP_19140</name>
</gene>
<dbReference type="EMBL" id="CP036426">
    <property type="protein sequence ID" value="QDV34033.1"/>
    <property type="molecule type" value="Genomic_DNA"/>
</dbReference>
<protein>
    <submittedName>
        <fullName evidence="2">Uncharacterized protein</fullName>
    </submittedName>
</protein>
<reference evidence="2 3" key="1">
    <citation type="submission" date="2019-02" db="EMBL/GenBank/DDBJ databases">
        <title>Deep-cultivation of Planctomycetes and their phenomic and genomic characterization uncovers novel biology.</title>
        <authorList>
            <person name="Wiegand S."/>
            <person name="Jogler M."/>
            <person name="Boedeker C."/>
            <person name="Pinto D."/>
            <person name="Vollmers J."/>
            <person name="Rivas-Marin E."/>
            <person name="Kohn T."/>
            <person name="Peeters S.H."/>
            <person name="Heuer A."/>
            <person name="Rast P."/>
            <person name="Oberbeckmann S."/>
            <person name="Bunk B."/>
            <person name="Jeske O."/>
            <person name="Meyerdierks A."/>
            <person name="Storesund J.E."/>
            <person name="Kallscheuer N."/>
            <person name="Luecker S."/>
            <person name="Lage O.M."/>
            <person name="Pohl T."/>
            <person name="Merkel B.J."/>
            <person name="Hornburger P."/>
            <person name="Mueller R.-W."/>
            <person name="Bruemmer F."/>
            <person name="Labrenz M."/>
            <person name="Spormann A.M."/>
            <person name="Op den Camp H."/>
            <person name="Overmann J."/>
            <person name="Amann R."/>
            <person name="Jetten M.S.M."/>
            <person name="Mascher T."/>
            <person name="Medema M.H."/>
            <person name="Devos D.P."/>
            <person name="Kaster A.-K."/>
            <person name="Ovreas L."/>
            <person name="Rohde M."/>
            <person name="Galperin M.Y."/>
            <person name="Jogler C."/>
        </authorList>
    </citation>
    <scope>NUCLEOTIDE SEQUENCE [LARGE SCALE GENOMIC DNA]</scope>
    <source>
        <strain evidence="2 3">ElP</strain>
    </source>
</reference>
<dbReference type="AlphaFoldDB" id="A0A518GZM6"/>
<dbReference type="Proteomes" id="UP000317835">
    <property type="component" value="Chromosome"/>
</dbReference>
<evidence type="ECO:0000313" key="3">
    <source>
        <dbReference type="Proteomes" id="UP000317835"/>
    </source>
</evidence>
<proteinExistence type="predicted"/>
<feature type="region of interest" description="Disordered" evidence="1">
    <location>
        <begin position="54"/>
        <end position="74"/>
    </location>
</feature>